<proteinExistence type="predicted"/>
<dbReference type="AlphaFoldDB" id="A0AA36BCH9"/>
<dbReference type="Proteomes" id="UP001162480">
    <property type="component" value="Chromosome 12"/>
</dbReference>
<evidence type="ECO:0000313" key="1">
    <source>
        <dbReference type="EMBL" id="CAI9731157.1"/>
    </source>
</evidence>
<name>A0AA36BCH9_OCTVU</name>
<organism evidence="1 2">
    <name type="scientific">Octopus vulgaris</name>
    <name type="common">Common octopus</name>
    <dbReference type="NCBI Taxonomy" id="6645"/>
    <lineage>
        <taxon>Eukaryota</taxon>
        <taxon>Metazoa</taxon>
        <taxon>Spiralia</taxon>
        <taxon>Lophotrochozoa</taxon>
        <taxon>Mollusca</taxon>
        <taxon>Cephalopoda</taxon>
        <taxon>Coleoidea</taxon>
        <taxon>Octopodiformes</taxon>
        <taxon>Octopoda</taxon>
        <taxon>Incirrata</taxon>
        <taxon>Octopodidae</taxon>
        <taxon>Octopus</taxon>
    </lineage>
</organism>
<reference evidence="1" key="1">
    <citation type="submission" date="2023-08" db="EMBL/GenBank/DDBJ databases">
        <authorList>
            <person name="Alioto T."/>
            <person name="Alioto T."/>
            <person name="Gomez Garrido J."/>
        </authorList>
    </citation>
    <scope>NUCLEOTIDE SEQUENCE</scope>
</reference>
<sequence>MDYMEEYCDLFRKPVNDYPVIQSDKVSKVFPCYIVIVYLDMANDGIGISFEDEFQKSGSILPVSSITDDNEAIRNIKPKRKNSIVTHCDGRYRFAHK</sequence>
<gene>
    <name evidence="1" type="ORF">OCTVUL_1B030872</name>
</gene>
<dbReference type="EMBL" id="OX597825">
    <property type="protein sequence ID" value="CAI9731157.1"/>
    <property type="molecule type" value="Genomic_DNA"/>
</dbReference>
<accession>A0AA36BCH9</accession>
<protein>
    <submittedName>
        <fullName evidence="1">Uncharacterized protein</fullName>
    </submittedName>
</protein>
<keyword evidence="2" id="KW-1185">Reference proteome</keyword>
<evidence type="ECO:0000313" key="2">
    <source>
        <dbReference type="Proteomes" id="UP001162480"/>
    </source>
</evidence>